<proteinExistence type="predicted"/>
<organism evidence="1 2">
    <name type="scientific">Parendozoicomonas haliclonae</name>
    <dbReference type="NCBI Taxonomy" id="1960125"/>
    <lineage>
        <taxon>Bacteria</taxon>
        <taxon>Pseudomonadati</taxon>
        <taxon>Pseudomonadota</taxon>
        <taxon>Gammaproteobacteria</taxon>
        <taxon>Oceanospirillales</taxon>
        <taxon>Endozoicomonadaceae</taxon>
        <taxon>Parendozoicomonas</taxon>
    </lineage>
</organism>
<evidence type="ECO:0000313" key="1">
    <source>
        <dbReference type="EMBL" id="SMA32430.1"/>
    </source>
</evidence>
<dbReference type="EMBL" id="FWPT01000001">
    <property type="protein sequence ID" value="SMA32430.1"/>
    <property type="molecule type" value="Genomic_DNA"/>
</dbReference>
<gene>
    <name evidence="1" type="ORF">EHSB41UT_00150</name>
</gene>
<reference evidence="1 2" key="1">
    <citation type="submission" date="2017-03" db="EMBL/GenBank/DDBJ databases">
        <authorList>
            <person name="Afonso C.L."/>
            <person name="Miller P.J."/>
            <person name="Scott M.A."/>
            <person name="Spackman E."/>
            <person name="Goraichik I."/>
            <person name="Dimitrov K.M."/>
            <person name="Suarez D.L."/>
            <person name="Swayne D.E."/>
        </authorList>
    </citation>
    <scope>NUCLEOTIDE SEQUENCE [LARGE SCALE GENOMIC DNA]</scope>
    <source>
        <strain evidence="1">SB41UT1</strain>
    </source>
</reference>
<name>A0A1X7AEC7_9GAMM</name>
<accession>A0A1X7AEC7</accession>
<dbReference type="AlphaFoldDB" id="A0A1X7AEC7"/>
<sequence length="70" mass="8404">MFTHTQQILNGPALAMIEYIRSYNIDIDTQRLEALDQKIRLQKETVSPEFLMESRRVREELKRWLEANQP</sequence>
<protein>
    <submittedName>
        <fullName evidence="1">Uncharacterized protein</fullName>
    </submittedName>
</protein>
<evidence type="ECO:0000313" key="2">
    <source>
        <dbReference type="Proteomes" id="UP000196573"/>
    </source>
</evidence>
<dbReference type="RefSeq" id="WP_133060335.1">
    <property type="nucleotide sequence ID" value="NZ_CBCSCN010000012.1"/>
</dbReference>
<keyword evidence="2" id="KW-1185">Reference proteome</keyword>
<dbReference type="Proteomes" id="UP000196573">
    <property type="component" value="Unassembled WGS sequence"/>
</dbReference>